<dbReference type="AlphaFoldDB" id="A0A4P9W3B1"/>
<reference evidence="2" key="1">
    <citation type="journal article" date="2018" name="Nat. Microbiol.">
        <title>Leveraging single-cell genomics to expand the fungal tree of life.</title>
        <authorList>
            <person name="Ahrendt S.R."/>
            <person name="Quandt C.A."/>
            <person name="Ciobanu D."/>
            <person name="Clum A."/>
            <person name="Salamov A."/>
            <person name="Andreopoulos B."/>
            <person name="Cheng J.F."/>
            <person name="Woyke T."/>
            <person name="Pelin A."/>
            <person name="Henrissat B."/>
            <person name="Reynolds N.K."/>
            <person name="Benny G.L."/>
            <person name="Smith M.E."/>
            <person name="James T.Y."/>
            <person name="Grigoriev I.V."/>
        </authorList>
    </citation>
    <scope>NUCLEOTIDE SEQUENCE [LARGE SCALE GENOMIC DNA]</scope>
</reference>
<name>A0A4P9W3B1_9FUNG</name>
<evidence type="ECO:0000313" key="1">
    <source>
        <dbReference type="EMBL" id="RKO85258.1"/>
    </source>
</evidence>
<sequence length="262" mass="28647">MHPIALCGGALLIYRVIKLSPTDITRRADLTVFGLLWASRLAASIADIIMGQTPINSGFTQWPTSSLWYPVNDVVIDLLVTMRVAWILSAAIEDDLAGGGANRFRALIDVAVMRSAILFALNLSIAILSQIPDMAYEWYLMVTIVPFIATLMLTHEHTMITAAGERRSLRKVVVVPRPPLSPNNRSSIATPVTASNAREKFMIILRTAKVAPLLSLTMMDLITPPPADDQIPTADPLDRFVGITRGITRLPTACSTIMNDVE</sequence>
<evidence type="ECO:0000313" key="2">
    <source>
        <dbReference type="Proteomes" id="UP000269721"/>
    </source>
</evidence>
<dbReference type="Proteomes" id="UP000269721">
    <property type="component" value="Unassembled WGS sequence"/>
</dbReference>
<keyword evidence="2" id="KW-1185">Reference proteome</keyword>
<gene>
    <name evidence="1" type="ORF">BDK51DRAFT_45389</name>
</gene>
<protein>
    <submittedName>
        <fullName evidence="1">Uncharacterized protein</fullName>
    </submittedName>
</protein>
<dbReference type="EMBL" id="KZ999253">
    <property type="protein sequence ID" value="RKO85258.1"/>
    <property type="molecule type" value="Genomic_DNA"/>
</dbReference>
<accession>A0A4P9W3B1</accession>
<proteinExistence type="predicted"/>
<organism evidence="1 2">
    <name type="scientific">Blyttiomyces helicus</name>
    <dbReference type="NCBI Taxonomy" id="388810"/>
    <lineage>
        <taxon>Eukaryota</taxon>
        <taxon>Fungi</taxon>
        <taxon>Fungi incertae sedis</taxon>
        <taxon>Chytridiomycota</taxon>
        <taxon>Chytridiomycota incertae sedis</taxon>
        <taxon>Chytridiomycetes</taxon>
        <taxon>Chytridiomycetes incertae sedis</taxon>
        <taxon>Blyttiomyces</taxon>
    </lineage>
</organism>